<dbReference type="Proteomes" id="UP000008694">
    <property type="component" value="Unassembled WGS sequence"/>
</dbReference>
<protein>
    <submittedName>
        <fullName evidence="3">Uncharacterized protein</fullName>
    </submittedName>
</protein>
<feature type="compositionally biased region" description="Pro residues" evidence="2">
    <location>
        <begin position="63"/>
        <end position="72"/>
    </location>
</feature>
<feature type="compositionally biased region" description="Basic and acidic residues" evidence="2">
    <location>
        <begin position="444"/>
        <end position="462"/>
    </location>
</feature>
<dbReference type="HOGENOM" id="CLU_265342_0_0_1"/>
<feature type="region of interest" description="Disordered" evidence="2">
    <location>
        <begin position="360"/>
        <end position="390"/>
    </location>
</feature>
<feature type="compositionally biased region" description="Polar residues" evidence="2">
    <location>
        <begin position="412"/>
        <end position="421"/>
    </location>
</feature>
<feature type="coiled-coil region" evidence="1">
    <location>
        <begin position="1035"/>
        <end position="1069"/>
    </location>
</feature>
<evidence type="ECO:0000313" key="3">
    <source>
        <dbReference type="EMBL" id="EFH45869.1"/>
    </source>
</evidence>
<keyword evidence="1" id="KW-0175">Coiled coil</keyword>
<feature type="compositionally biased region" description="Low complexity" evidence="2">
    <location>
        <begin position="262"/>
        <end position="274"/>
    </location>
</feature>
<keyword evidence="4" id="KW-1185">Reference proteome</keyword>
<dbReference type="eggNOG" id="ENOG502RBS8">
    <property type="taxonomic scope" value="Eukaryota"/>
</dbReference>
<dbReference type="PANTHER" id="PTHR36056:SF1">
    <property type="entry name" value="PROTEIN, PUTATIVE-RELATED"/>
    <property type="match status" value="1"/>
</dbReference>
<evidence type="ECO:0000256" key="2">
    <source>
        <dbReference type="SAM" id="MobiDB-lite"/>
    </source>
</evidence>
<feature type="region of interest" description="Disordered" evidence="2">
    <location>
        <begin position="1"/>
        <end position="84"/>
    </location>
</feature>
<feature type="region of interest" description="Disordered" evidence="2">
    <location>
        <begin position="146"/>
        <end position="212"/>
    </location>
</feature>
<feature type="region of interest" description="Disordered" evidence="2">
    <location>
        <begin position="594"/>
        <end position="624"/>
    </location>
</feature>
<dbReference type="InterPro" id="IPR040276">
    <property type="entry name" value="At4g26450-like"/>
</dbReference>
<reference evidence="4" key="1">
    <citation type="journal article" date="2011" name="Nat. Genet.">
        <title>The Arabidopsis lyrata genome sequence and the basis of rapid genome size change.</title>
        <authorList>
            <person name="Hu T.T."/>
            <person name="Pattyn P."/>
            <person name="Bakker E.G."/>
            <person name="Cao J."/>
            <person name="Cheng J.-F."/>
            <person name="Clark R.M."/>
            <person name="Fahlgren N."/>
            <person name="Fawcett J.A."/>
            <person name="Grimwood J."/>
            <person name="Gundlach H."/>
            <person name="Haberer G."/>
            <person name="Hollister J.D."/>
            <person name="Ossowski S."/>
            <person name="Ottilar R.P."/>
            <person name="Salamov A.A."/>
            <person name="Schneeberger K."/>
            <person name="Spannagl M."/>
            <person name="Wang X."/>
            <person name="Yang L."/>
            <person name="Nasrallah M.E."/>
            <person name="Bergelson J."/>
            <person name="Carrington J.C."/>
            <person name="Gaut B.S."/>
            <person name="Schmutz J."/>
            <person name="Mayer K.F.X."/>
            <person name="Van de Peer Y."/>
            <person name="Grigoriev I.V."/>
            <person name="Nordborg M."/>
            <person name="Weigel D."/>
            <person name="Guo Y.-L."/>
        </authorList>
    </citation>
    <scope>NUCLEOTIDE SEQUENCE [LARGE SCALE GENOMIC DNA]</scope>
    <source>
        <strain evidence="4">cv. MN47</strain>
    </source>
</reference>
<feature type="non-terminal residue" evidence="3">
    <location>
        <position position="1256"/>
    </location>
</feature>
<feature type="region of interest" description="Disordered" evidence="2">
    <location>
        <begin position="910"/>
        <end position="973"/>
    </location>
</feature>
<dbReference type="AlphaFoldDB" id="D7MF95"/>
<feature type="region of interest" description="Disordered" evidence="2">
    <location>
        <begin position="261"/>
        <end position="311"/>
    </location>
</feature>
<dbReference type="PANTHER" id="PTHR36056">
    <property type="entry name" value="PROTEIN, PUTATIVE-RELATED"/>
    <property type="match status" value="1"/>
</dbReference>
<evidence type="ECO:0000256" key="1">
    <source>
        <dbReference type="SAM" id="Coils"/>
    </source>
</evidence>
<name>D7MF95_ARALL</name>
<feature type="compositionally biased region" description="Basic and acidic residues" evidence="2">
    <location>
        <begin position="920"/>
        <end position="935"/>
    </location>
</feature>
<dbReference type="EMBL" id="GL348719">
    <property type="protein sequence ID" value="EFH45869.1"/>
    <property type="molecule type" value="Genomic_DNA"/>
</dbReference>
<dbReference type="Gramene" id="fgenesh2_kg.7__1600__AT4G26450.1">
    <property type="protein sequence ID" value="fgenesh2_kg.7__1600__AT4G26450.1"/>
    <property type="gene ID" value="fgenesh2_kg.7__1600__AT4G26450.1"/>
</dbReference>
<accession>D7MF95</accession>
<organism evidence="4">
    <name type="scientific">Arabidopsis lyrata subsp. lyrata</name>
    <name type="common">Lyre-leaved rock-cress</name>
    <dbReference type="NCBI Taxonomy" id="81972"/>
    <lineage>
        <taxon>Eukaryota</taxon>
        <taxon>Viridiplantae</taxon>
        <taxon>Streptophyta</taxon>
        <taxon>Embryophyta</taxon>
        <taxon>Tracheophyta</taxon>
        <taxon>Spermatophyta</taxon>
        <taxon>Magnoliopsida</taxon>
        <taxon>eudicotyledons</taxon>
        <taxon>Gunneridae</taxon>
        <taxon>Pentapetalae</taxon>
        <taxon>rosids</taxon>
        <taxon>malvids</taxon>
        <taxon>Brassicales</taxon>
        <taxon>Brassicaceae</taxon>
        <taxon>Camelineae</taxon>
        <taxon>Arabidopsis</taxon>
    </lineage>
</organism>
<feature type="compositionally biased region" description="Basic and acidic residues" evidence="2">
    <location>
        <begin position="27"/>
        <end position="42"/>
    </location>
</feature>
<gene>
    <name evidence="3" type="ORF">ARALYDRAFT_492167</name>
</gene>
<sequence length="1256" mass="138115">MHARQRNVGNGYRSGSIGMGMSGSRISPERPMRGHGFYEHQHRGFNRGYGRGRGRSKSYHNQLPPPLPPPPVQRRSSGGGGDVFMEAGRLATEYLVSQGVLPPTVLSSKWQNANFRKQAGEFQSSRSQEAARMDVSAPAADKRRYIDGYSSAGSRNSLKGRRSNRYDSDFGRSGSWSERTKAFETETGDDSVSGHQEEQPLAEDIASSVQRSASGEFLRKCEGAGDSESVLEKYNLQDEAQSKTGSSSAGKEIVHDCEISKVSEGSSSLSAGSGEMKGRSGGNGGENENQSAIEDGSIHQRSEDASIDQQCGADESFTKSGIDLATLCKFEKVPTRTRSSLTAKGPKLYLSQTIKDISHNSGLLEEDQTEHRCETRGQSSGKADSTGDENFNDQVEDLALVQYDENSKCHRSNSFPSSILRDNSEKDSGLELPNLHRSHSVGKVGEKRVGEGGSDLEEKAKRQRDWVPLPVPEANERFNIFKTSKTQRNPEEEEKTSSFNKRLIDGATGRRVSHESLVNNSTHNRTRTGKTGPGYAEEHQLFPASFKICDLNLGGASDVNDGKKESRQAVDFDLSISSSSKSLEFGTSTRMSNGKEIEVIDLDDDSPEVVKSSNDPGRKQEAAPYMGIDDVPDYNEGLMMVEFLDSFENIPPINQETNSVPQNNNAVSLQDREVLKTSQGAIGNDQVPNNTDDDSIFMSLGEIPLIFFVECVMDLESESSALESVDDNGMIQQSASNVADDGRSLDNGSCSDESVKLVSTSKSVEIGKPMNFDSPGGGGSYTPVLKGQGLRKWRRIRRDLVKDTSANIENSKALKRVLSAVGHSHGKQMQFQSPEVEQESQGSVGSVNMLKSTGDGFDILGSTGYDSRFVAGIGFSAGMDLEIDDDRSSKSSTAARAPKVIRYEKPMISSGQGGKICVENSKKQRGESVDIDKENSYSSLESDSRKQSGKMMDYNGENGETSMRKDDAGGEGGESINTNNLYSEELDPLTEAIDGFLALQDALEKEVQQFQEIGNEPMPQHHEQVSEASSPHSEIVALVNNVEQLENMLEETRSMLEVKESHIRELESTTNQNKHSWGGTETAVEDIFRQKIEAEIEYLIYTRSIDNLDSQMKLIDEQESLAEEQNHETLNKLGRVQTKAANLTNRAQDLQNECIEITGTIKKRAFNTNKAKTAVAAEISSEMRRGGVESAVEAFRKRRPIRNKFIMEGGEGRQQKDIPDMELEEEIDTNNAIRRKNNNISSMKLLLHEFETFSKK</sequence>
<proteinExistence type="predicted"/>
<feature type="compositionally biased region" description="Polar residues" evidence="2">
    <location>
        <begin position="376"/>
        <end position="385"/>
    </location>
</feature>
<feature type="region of interest" description="Disordered" evidence="2">
    <location>
        <begin position="410"/>
        <end position="462"/>
    </location>
</feature>
<feature type="coiled-coil region" evidence="1">
    <location>
        <begin position="1108"/>
        <end position="1160"/>
    </location>
</feature>
<evidence type="ECO:0000313" key="4">
    <source>
        <dbReference type="Proteomes" id="UP000008694"/>
    </source>
</evidence>